<keyword evidence="5" id="KW-0378">Hydrolase</keyword>
<evidence type="ECO:0000256" key="3">
    <source>
        <dbReference type="ARBA" id="ARBA00016937"/>
    </source>
</evidence>
<dbReference type="OrthoDB" id="8191639at2759"/>
<keyword evidence="7" id="KW-0539">Nucleus</keyword>
<gene>
    <name evidence="11" type="primary">REXO4</name>
</gene>
<dbReference type="Proteomes" id="UP001165780">
    <property type="component" value="Unplaced"/>
</dbReference>
<dbReference type="GO" id="GO:0005730">
    <property type="term" value="C:nucleolus"/>
    <property type="evidence" value="ECO:0007669"/>
    <property type="project" value="UniProtKB-SubCell"/>
</dbReference>
<dbReference type="GO" id="GO:0008408">
    <property type="term" value="F:3'-5' exonuclease activity"/>
    <property type="evidence" value="ECO:0007669"/>
    <property type="project" value="InterPro"/>
</dbReference>
<evidence type="ECO:0000259" key="9">
    <source>
        <dbReference type="SMART" id="SM00479"/>
    </source>
</evidence>
<evidence type="ECO:0000256" key="8">
    <source>
        <dbReference type="SAM" id="MobiDB-lite"/>
    </source>
</evidence>
<dbReference type="InterPro" id="IPR013520">
    <property type="entry name" value="Ribonucl_H"/>
</dbReference>
<evidence type="ECO:0000256" key="5">
    <source>
        <dbReference type="ARBA" id="ARBA00022801"/>
    </source>
</evidence>
<feature type="compositionally biased region" description="Basic residues" evidence="8">
    <location>
        <begin position="102"/>
        <end position="116"/>
    </location>
</feature>
<feature type="compositionally biased region" description="Basic and acidic residues" evidence="8">
    <location>
        <begin position="220"/>
        <end position="246"/>
    </location>
</feature>
<dbReference type="InterPro" id="IPR047021">
    <property type="entry name" value="REXO1/3/4-like"/>
</dbReference>
<feature type="region of interest" description="Disordered" evidence="8">
    <location>
        <begin position="477"/>
        <end position="511"/>
    </location>
</feature>
<sequence>MDPGRRSRGGGPSPRREKSPALLPAVRNQEGRPGFQPVRREEHFRRPGRTCRGARGVASGVPEAGVSRALGGQSPAGGGMAKALTSRRAPGDPVAEPGLGKKVARKKSRKRRFWKSRGREASKTPGCGPGVAVVRPPKAPEDFSRNWRALQRLLKQKTQAPEKPLVISQTDSKIQPGIIQPNRKAKRSETGPETAAPATTGGSGPSVPPAGRKAPAPRTEVSRAGHDGKGAEKRTNDDTSPKGGDTKRKKWKAKEVTVALTPALPTEEDIWFDDVDPADIEAALGPEAARIARKRLGQSESSITLAKEQAFGGLTRALAMDCEMVGVGPKGEESIAARVSIVNQYGKCVYDKCIKPSQPVTDYRTAVSGIRPENLKQGENFEVVQKEVADTLKGRILVGHALHNDLKVLFLDHPKKKIRDTQKYKPFKSQVKSGRPSLKLLAERILGVRVQQAEHCSIQDAQVAMRLYVLVKKEWESSAQDRRPTAPVPDSHSTSRPQAVVTTHKTARVSP</sequence>
<reference evidence="11" key="1">
    <citation type="submission" date="2025-08" db="UniProtKB">
        <authorList>
            <consortium name="RefSeq"/>
        </authorList>
    </citation>
    <scope>IDENTIFICATION</scope>
    <source>
        <tissue evidence="11">Whole blood</tissue>
    </source>
</reference>
<evidence type="ECO:0000313" key="10">
    <source>
        <dbReference type="Proteomes" id="UP001165780"/>
    </source>
</evidence>
<proteinExistence type="inferred from homology"/>
<evidence type="ECO:0000256" key="4">
    <source>
        <dbReference type="ARBA" id="ARBA00022722"/>
    </source>
</evidence>
<dbReference type="SUPFAM" id="SSF53098">
    <property type="entry name" value="Ribonuclease H-like"/>
    <property type="match status" value="1"/>
</dbReference>
<feature type="domain" description="Exonuclease" evidence="9">
    <location>
        <begin position="316"/>
        <end position="477"/>
    </location>
</feature>
<dbReference type="Pfam" id="PF00929">
    <property type="entry name" value="RNase_T"/>
    <property type="match status" value="1"/>
</dbReference>
<evidence type="ECO:0000313" key="11">
    <source>
        <dbReference type="RefSeq" id="XP_019290475.1"/>
    </source>
</evidence>
<dbReference type="RefSeq" id="XP_019290475.1">
    <property type="nucleotide sequence ID" value="XM_019434930.2"/>
</dbReference>
<dbReference type="GO" id="GO:0003676">
    <property type="term" value="F:nucleic acid binding"/>
    <property type="evidence" value="ECO:0007669"/>
    <property type="project" value="InterPro"/>
</dbReference>
<evidence type="ECO:0000256" key="7">
    <source>
        <dbReference type="ARBA" id="ARBA00023242"/>
    </source>
</evidence>
<dbReference type="Gene3D" id="3.30.420.10">
    <property type="entry name" value="Ribonuclease H-like superfamily/Ribonuclease H"/>
    <property type="match status" value="1"/>
</dbReference>
<dbReference type="InterPro" id="IPR037431">
    <property type="entry name" value="REX4_DEDDh_dom"/>
</dbReference>
<dbReference type="InterPro" id="IPR036397">
    <property type="entry name" value="RNaseH_sf"/>
</dbReference>
<dbReference type="CTD" id="57109"/>
<keyword evidence="10" id="KW-1185">Reference proteome</keyword>
<keyword evidence="4" id="KW-0540">Nuclease</keyword>
<keyword evidence="6 11" id="KW-0269">Exonuclease</keyword>
<dbReference type="GO" id="GO:0006364">
    <property type="term" value="P:rRNA processing"/>
    <property type="evidence" value="ECO:0007669"/>
    <property type="project" value="InterPro"/>
</dbReference>
<accession>A0A9V1EWZ4</accession>
<evidence type="ECO:0000256" key="6">
    <source>
        <dbReference type="ARBA" id="ARBA00022839"/>
    </source>
</evidence>
<name>A0A9V1EWZ4_PANPR</name>
<comment type="subcellular location">
    <subcellularLocation>
        <location evidence="1">Nucleus</location>
        <location evidence="1">Nucleolus</location>
    </subcellularLocation>
</comment>
<dbReference type="PANTHER" id="PTHR12801:SF158">
    <property type="entry name" value="RNA EXONUCLEASE 4"/>
    <property type="match status" value="1"/>
</dbReference>
<evidence type="ECO:0000256" key="2">
    <source>
        <dbReference type="ARBA" id="ARBA00010489"/>
    </source>
</evidence>
<dbReference type="GO" id="GO:0006308">
    <property type="term" value="P:DNA catabolic process"/>
    <property type="evidence" value="ECO:0007669"/>
    <property type="project" value="TreeGrafter"/>
</dbReference>
<dbReference type="FunFam" id="3.30.420.10:FF:000007">
    <property type="entry name" value="Interferon-stimulated exonuclease gene 20"/>
    <property type="match status" value="1"/>
</dbReference>
<dbReference type="KEGG" id="ppad:109258254"/>
<dbReference type="SMART" id="SM00479">
    <property type="entry name" value="EXOIII"/>
    <property type="match status" value="1"/>
</dbReference>
<organism evidence="10 11">
    <name type="scientific">Panthera pardus</name>
    <name type="common">Leopard</name>
    <name type="synonym">Felis pardus</name>
    <dbReference type="NCBI Taxonomy" id="9691"/>
    <lineage>
        <taxon>Eukaryota</taxon>
        <taxon>Metazoa</taxon>
        <taxon>Chordata</taxon>
        <taxon>Craniata</taxon>
        <taxon>Vertebrata</taxon>
        <taxon>Euteleostomi</taxon>
        <taxon>Mammalia</taxon>
        <taxon>Eutheria</taxon>
        <taxon>Laurasiatheria</taxon>
        <taxon>Carnivora</taxon>
        <taxon>Feliformia</taxon>
        <taxon>Felidae</taxon>
        <taxon>Pantherinae</taxon>
        <taxon>Panthera</taxon>
    </lineage>
</organism>
<protein>
    <recommendedName>
        <fullName evidence="3">RNA exonuclease 4</fullName>
    </recommendedName>
</protein>
<feature type="compositionally biased region" description="Low complexity" evidence="8">
    <location>
        <begin position="191"/>
        <end position="200"/>
    </location>
</feature>
<dbReference type="InterPro" id="IPR012337">
    <property type="entry name" value="RNaseH-like_sf"/>
</dbReference>
<dbReference type="CDD" id="cd06144">
    <property type="entry name" value="REX4_like"/>
    <property type="match status" value="1"/>
</dbReference>
<dbReference type="GeneID" id="109258254"/>
<comment type="similarity">
    <text evidence="2">Belongs to the REXO4 family.</text>
</comment>
<dbReference type="AlphaFoldDB" id="A0A9V1EWZ4"/>
<dbReference type="PANTHER" id="PTHR12801">
    <property type="entry name" value="RNA EXONUCLEASE REXO1 / RECO3 FAMILY MEMBER-RELATED"/>
    <property type="match status" value="1"/>
</dbReference>
<feature type="region of interest" description="Disordered" evidence="8">
    <location>
        <begin position="1"/>
        <end position="252"/>
    </location>
</feature>
<evidence type="ECO:0000256" key="1">
    <source>
        <dbReference type="ARBA" id="ARBA00004604"/>
    </source>
</evidence>
<feature type="compositionally biased region" description="Polar residues" evidence="8">
    <location>
        <begin position="491"/>
        <end position="504"/>
    </location>
</feature>